<dbReference type="EMBL" id="CAKXZT010000130">
    <property type="protein sequence ID" value="CAH2402770.1"/>
    <property type="molecule type" value="Genomic_DNA"/>
</dbReference>
<organism evidence="1 2">
    <name type="scientific">Mesorhizobium escarrei</name>
    <dbReference type="NCBI Taxonomy" id="666018"/>
    <lineage>
        <taxon>Bacteria</taxon>
        <taxon>Pseudomonadati</taxon>
        <taxon>Pseudomonadota</taxon>
        <taxon>Alphaproteobacteria</taxon>
        <taxon>Hyphomicrobiales</taxon>
        <taxon>Phyllobacteriaceae</taxon>
        <taxon>Mesorhizobium</taxon>
    </lineage>
</organism>
<gene>
    <name evidence="1" type="ORF">MES5069_350045</name>
</gene>
<name>A0ABN8JZX9_9HYPH</name>
<protein>
    <recommendedName>
        <fullName evidence="3">DUF4071 domain-containing protein</fullName>
    </recommendedName>
</protein>
<comment type="caution">
    <text evidence="1">The sequence shown here is derived from an EMBL/GenBank/DDBJ whole genome shotgun (WGS) entry which is preliminary data.</text>
</comment>
<dbReference type="Proteomes" id="UP001153050">
    <property type="component" value="Unassembled WGS sequence"/>
</dbReference>
<proteinExistence type="predicted"/>
<reference evidence="1 2" key="1">
    <citation type="submission" date="2022-03" db="EMBL/GenBank/DDBJ databases">
        <authorList>
            <person name="Brunel B."/>
        </authorList>
    </citation>
    <scope>NUCLEOTIDE SEQUENCE [LARGE SCALE GENOMIC DNA]</scope>
    <source>
        <strain evidence="1">STM5069sample</strain>
    </source>
</reference>
<sequence length="231" mass="25542">MPVCFMIMPYGRKPTQAEPGRGPAEIDFNALWDRGYVPVIKDLGYEPVRADQDTGSLIIGQMLERLYFADLVLADMTIPNGNVYYEVGIRHAAQKLGCVLLAADWSKQLFDVVQMRTVRYPLPEGDITDDTVAGLRPPIKDGILALRDWLSPMHQSIAGYPDDVDPAKATTTKDQLAKLAAFQTKVREVRAAAPNMRMQLARALVASNGNPPATYPTALALLLRHCQSKFD</sequence>
<accession>A0ABN8JZX9</accession>
<evidence type="ECO:0008006" key="3">
    <source>
        <dbReference type="Google" id="ProtNLM"/>
    </source>
</evidence>
<evidence type="ECO:0000313" key="2">
    <source>
        <dbReference type="Proteomes" id="UP001153050"/>
    </source>
</evidence>
<dbReference type="RefSeq" id="WP_254019309.1">
    <property type="nucleotide sequence ID" value="NZ_CAKXZT010000130.1"/>
</dbReference>
<evidence type="ECO:0000313" key="1">
    <source>
        <dbReference type="EMBL" id="CAH2402770.1"/>
    </source>
</evidence>
<keyword evidence="2" id="KW-1185">Reference proteome</keyword>